<evidence type="ECO:0000256" key="5">
    <source>
        <dbReference type="ARBA" id="ARBA00022722"/>
    </source>
</evidence>
<feature type="domain" description="Exonuclease" evidence="11">
    <location>
        <begin position="90"/>
        <end position="252"/>
    </location>
</feature>
<dbReference type="FunFam" id="3.30.420.10:FF:000007">
    <property type="entry name" value="Interferon-stimulated exonuclease gene 20"/>
    <property type="match status" value="1"/>
</dbReference>
<dbReference type="GO" id="GO:0006364">
    <property type="term" value="P:rRNA processing"/>
    <property type="evidence" value="ECO:0007669"/>
    <property type="project" value="UniProtKB-KW"/>
</dbReference>
<evidence type="ECO:0000256" key="2">
    <source>
        <dbReference type="ARBA" id="ARBA00010489"/>
    </source>
</evidence>
<reference evidence="12 13" key="1">
    <citation type="journal article" date="2016" name="Mol. Biol. Evol.">
        <title>Comparative Genomics of Early-Diverging Mushroom-Forming Fungi Provides Insights into the Origins of Lignocellulose Decay Capabilities.</title>
        <authorList>
            <person name="Nagy L.G."/>
            <person name="Riley R."/>
            <person name="Tritt A."/>
            <person name="Adam C."/>
            <person name="Daum C."/>
            <person name="Floudas D."/>
            <person name="Sun H."/>
            <person name="Yadav J.S."/>
            <person name="Pangilinan J."/>
            <person name="Larsson K.H."/>
            <person name="Matsuura K."/>
            <person name="Barry K."/>
            <person name="Labutti K."/>
            <person name="Kuo R."/>
            <person name="Ohm R.A."/>
            <person name="Bhattacharya S.S."/>
            <person name="Shirouzu T."/>
            <person name="Yoshinaga Y."/>
            <person name="Martin F.M."/>
            <person name="Grigoriev I.V."/>
            <person name="Hibbett D.S."/>
        </authorList>
    </citation>
    <scope>NUCLEOTIDE SEQUENCE [LARGE SCALE GENOMIC DNA]</scope>
    <source>
        <strain evidence="12 13">HHB10207 ss-3</strain>
    </source>
</reference>
<dbReference type="Pfam" id="PF00929">
    <property type="entry name" value="RNase_T"/>
    <property type="match status" value="1"/>
</dbReference>
<name>A0A166GRK2_9AGAM</name>
<dbReference type="PANTHER" id="PTHR12801">
    <property type="entry name" value="RNA EXONUCLEASE REXO1 / RECO3 FAMILY MEMBER-RELATED"/>
    <property type="match status" value="1"/>
</dbReference>
<dbReference type="InterPro" id="IPR012337">
    <property type="entry name" value="RNaseH-like_sf"/>
</dbReference>
<keyword evidence="4" id="KW-0698">rRNA processing</keyword>
<evidence type="ECO:0000256" key="4">
    <source>
        <dbReference type="ARBA" id="ARBA00022552"/>
    </source>
</evidence>
<dbReference type="CDD" id="cd06144">
    <property type="entry name" value="REX4_like"/>
    <property type="match status" value="1"/>
</dbReference>
<dbReference type="OrthoDB" id="8191639at2759"/>
<dbReference type="SUPFAM" id="SSF53098">
    <property type="entry name" value="Ribonuclease H-like"/>
    <property type="match status" value="1"/>
</dbReference>
<evidence type="ECO:0000256" key="8">
    <source>
        <dbReference type="ARBA" id="ARBA00023242"/>
    </source>
</evidence>
<comment type="subcellular location">
    <subcellularLocation>
        <location evidence="1">Nucleus</location>
    </subcellularLocation>
</comment>
<feature type="region of interest" description="Disordered" evidence="10">
    <location>
        <begin position="254"/>
        <end position="363"/>
    </location>
</feature>
<dbReference type="Gene3D" id="3.30.420.10">
    <property type="entry name" value="Ribonuclease H-like superfamily/Ribonuclease H"/>
    <property type="match status" value="1"/>
</dbReference>
<evidence type="ECO:0000256" key="9">
    <source>
        <dbReference type="ARBA" id="ARBA00025599"/>
    </source>
</evidence>
<evidence type="ECO:0000256" key="7">
    <source>
        <dbReference type="ARBA" id="ARBA00022839"/>
    </source>
</evidence>
<keyword evidence="5" id="KW-0540">Nuclease</keyword>
<feature type="compositionally biased region" description="Polar residues" evidence="10">
    <location>
        <begin position="37"/>
        <end position="58"/>
    </location>
</feature>
<sequence length="363" mass="39635">MGGTKTAAPSSNWLALRKRLTTDSETSGRPPKRRRVSTTIVQNAAAESSTSVPSQPGWKSTLGDTAPELQALIRGEWDPLLSETQKLPGKYLAMDCEMVGVGPNGTESSLARVSLVNFNGAIQLDEFVRQRELVTDWRTAVSGIRDVDMIKAKPFGEVQKLVADLLKNRILVGHAVHNDLHALLLKHPRPMTRDTQKLAAKEKLLGNSRFPGLRRLIEKEFQIQIQSGEHSSVTDARATIALFRLYRKQWEKISGPAPPASSAHAKPSKPVATNTDVEPEEDSLFIKPKASKKRKHDGSEKSRDTYPGGGRKGVSSGLSTVIKRRTSGAADSQAEKSKWWEGLPNSGPISGGKDSLRIGRKSV</sequence>
<protein>
    <recommendedName>
        <fullName evidence="3">RNA exonuclease 4</fullName>
    </recommendedName>
</protein>
<accession>A0A166GRK2</accession>
<comment type="similarity">
    <text evidence="2">Belongs to the REXO4 family.</text>
</comment>
<keyword evidence="13" id="KW-1185">Reference proteome</keyword>
<dbReference type="InterPro" id="IPR037431">
    <property type="entry name" value="REX4_DEDDh_dom"/>
</dbReference>
<evidence type="ECO:0000256" key="10">
    <source>
        <dbReference type="SAM" id="MobiDB-lite"/>
    </source>
</evidence>
<dbReference type="GO" id="GO:0000027">
    <property type="term" value="P:ribosomal large subunit assembly"/>
    <property type="evidence" value="ECO:0007669"/>
    <property type="project" value="TreeGrafter"/>
</dbReference>
<gene>
    <name evidence="12" type="ORF">SISSUDRAFT_981018</name>
</gene>
<evidence type="ECO:0000256" key="3">
    <source>
        <dbReference type="ARBA" id="ARBA00016937"/>
    </source>
</evidence>
<keyword evidence="6" id="KW-0378">Hydrolase</keyword>
<dbReference type="GO" id="GO:0008408">
    <property type="term" value="F:3'-5' exonuclease activity"/>
    <property type="evidence" value="ECO:0007669"/>
    <property type="project" value="InterPro"/>
</dbReference>
<comment type="function">
    <text evidence="9">Exoribonuclease involved in ribosome biosynthesis. Involved in the processing of ITS1, the internal transcribed spacer localized between the 18S and 5.8S rRNAs.</text>
</comment>
<dbReference type="Proteomes" id="UP000076798">
    <property type="component" value="Unassembled WGS sequence"/>
</dbReference>
<organism evidence="12 13">
    <name type="scientific">Sistotremastrum suecicum HHB10207 ss-3</name>
    <dbReference type="NCBI Taxonomy" id="1314776"/>
    <lineage>
        <taxon>Eukaryota</taxon>
        <taxon>Fungi</taxon>
        <taxon>Dikarya</taxon>
        <taxon>Basidiomycota</taxon>
        <taxon>Agaricomycotina</taxon>
        <taxon>Agaricomycetes</taxon>
        <taxon>Sistotremastrales</taxon>
        <taxon>Sistotremastraceae</taxon>
        <taxon>Sistotremastrum</taxon>
    </lineage>
</organism>
<feature type="compositionally biased region" description="Low complexity" evidence="10">
    <location>
        <begin position="260"/>
        <end position="272"/>
    </location>
</feature>
<keyword evidence="7" id="KW-0269">Exonuclease</keyword>
<dbReference type="STRING" id="1314776.A0A166GRK2"/>
<dbReference type="InterPro" id="IPR013520">
    <property type="entry name" value="Ribonucl_H"/>
</dbReference>
<proteinExistence type="inferred from homology"/>
<dbReference type="InterPro" id="IPR036397">
    <property type="entry name" value="RNaseH_sf"/>
</dbReference>
<dbReference type="PANTHER" id="PTHR12801:SF45">
    <property type="entry name" value="RNA EXONUCLEASE 4"/>
    <property type="match status" value="1"/>
</dbReference>
<dbReference type="AlphaFoldDB" id="A0A166GRK2"/>
<evidence type="ECO:0000313" key="12">
    <source>
        <dbReference type="EMBL" id="KZT41940.1"/>
    </source>
</evidence>
<dbReference type="GO" id="GO:0003676">
    <property type="term" value="F:nucleic acid binding"/>
    <property type="evidence" value="ECO:0007669"/>
    <property type="project" value="InterPro"/>
</dbReference>
<keyword evidence="8" id="KW-0539">Nucleus</keyword>
<dbReference type="EMBL" id="KV428017">
    <property type="protein sequence ID" value="KZT41940.1"/>
    <property type="molecule type" value="Genomic_DNA"/>
</dbReference>
<evidence type="ECO:0000256" key="1">
    <source>
        <dbReference type="ARBA" id="ARBA00004123"/>
    </source>
</evidence>
<dbReference type="InterPro" id="IPR047021">
    <property type="entry name" value="REXO1/3/4-like"/>
</dbReference>
<dbReference type="GO" id="GO:0005634">
    <property type="term" value="C:nucleus"/>
    <property type="evidence" value="ECO:0007669"/>
    <property type="project" value="UniProtKB-SubCell"/>
</dbReference>
<feature type="region of interest" description="Disordered" evidence="10">
    <location>
        <begin position="1"/>
        <end position="58"/>
    </location>
</feature>
<evidence type="ECO:0000259" key="11">
    <source>
        <dbReference type="SMART" id="SM00479"/>
    </source>
</evidence>
<evidence type="ECO:0000256" key="6">
    <source>
        <dbReference type="ARBA" id="ARBA00022801"/>
    </source>
</evidence>
<evidence type="ECO:0000313" key="13">
    <source>
        <dbReference type="Proteomes" id="UP000076798"/>
    </source>
</evidence>
<dbReference type="SMART" id="SM00479">
    <property type="entry name" value="EXOIII"/>
    <property type="match status" value="1"/>
</dbReference>